<name>A0A0A9ZGB4_LYGHE</name>
<accession>A0A0A9ZGB4</accession>
<sequence>HVFCAILSLSCLYLVCLVGSMMNPFNLDPSQLEFELRRLGLSTDGEPTTLAQRLTLGILMGNTAVEVAVDPAEELRFCDGAIATLATEAASIKAKTRTRKIVRIETKLLHIIHRLENAKKSEGADEEKLEAALKEARSIVTQIEATLILQQVPANSESELSDGEPNPAKIKPPVSPSGGLKPLPLGPGGAPANRRYVPVYKWGIKKFDGSQRGDALEFIRLVEHTARARDVSEKDLFRESTDLFEAQALIWHRDAIKRVSTWADLKKEFKIAFQVHAADGILRDQIRSTMQGTNESIDVFLSRMADMYERLERPVSEEDRLEEILKNLNQFLKDQLYAVSLSSVDELRRAARKVEAGRLRMGQIPGELAPGKTSREVVRTSAPRVAPTDLSPEAPARISSID</sequence>
<dbReference type="InterPro" id="IPR005162">
    <property type="entry name" value="Retrotrans_gag_dom"/>
</dbReference>
<evidence type="ECO:0000313" key="4">
    <source>
        <dbReference type="EMBL" id="JAG42548.1"/>
    </source>
</evidence>
<organism evidence="4">
    <name type="scientific">Lygus hesperus</name>
    <name type="common">Western plant bug</name>
    <dbReference type="NCBI Taxonomy" id="30085"/>
    <lineage>
        <taxon>Eukaryota</taxon>
        <taxon>Metazoa</taxon>
        <taxon>Ecdysozoa</taxon>
        <taxon>Arthropoda</taxon>
        <taxon>Hexapoda</taxon>
        <taxon>Insecta</taxon>
        <taxon>Pterygota</taxon>
        <taxon>Neoptera</taxon>
        <taxon>Paraneoptera</taxon>
        <taxon>Hemiptera</taxon>
        <taxon>Heteroptera</taxon>
        <taxon>Panheteroptera</taxon>
        <taxon>Cimicomorpha</taxon>
        <taxon>Miridae</taxon>
        <taxon>Mirini</taxon>
        <taxon>Lygus</taxon>
    </lineage>
</organism>
<protein>
    <submittedName>
        <fullName evidence="4">Activity-regulated cytoskeleton-associated protein</fullName>
    </submittedName>
</protein>
<feature type="domain" description="Retrotransposon gag" evidence="3">
    <location>
        <begin position="254"/>
        <end position="329"/>
    </location>
</feature>
<feature type="region of interest" description="Disordered" evidence="1">
    <location>
        <begin position="364"/>
        <end position="402"/>
    </location>
</feature>
<dbReference type="Pfam" id="PF03732">
    <property type="entry name" value="Retrotrans_gag"/>
    <property type="match status" value="1"/>
</dbReference>
<dbReference type="EMBL" id="GBHO01001056">
    <property type="protein sequence ID" value="JAG42548.1"/>
    <property type="molecule type" value="Transcribed_RNA"/>
</dbReference>
<proteinExistence type="predicted"/>
<evidence type="ECO:0000259" key="3">
    <source>
        <dbReference type="Pfam" id="PF03732"/>
    </source>
</evidence>
<evidence type="ECO:0000256" key="2">
    <source>
        <dbReference type="SAM" id="SignalP"/>
    </source>
</evidence>
<gene>
    <name evidence="4" type="primary">Arc_0</name>
    <name evidence="4" type="ORF">CM83_103264</name>
</gene>
<reference evidence="4" key="1">
    <citation type="journal article" date="2014" name="PLoS ONE">
        <title>Transcriptome-Based Identification of ABC Transporters in the Western Tarnished Plant Bug Lygus hesperus.</title>
        <authorList>
            <person name="Hull J.J."/>
            <person name="Chaney K."/>
            <person name="Geib S.M."/>
            <person name="Fabrick J.A."/>
            <person name="Brent C.S."/>
            <person name="Walsh D."/>
            <person name="Lavine L.C."/>
        </authorList>
    </citation>
    <scope>NUCLEOTIDE SEQUENCE</scope>
</reference>
<feature type="non-terminal residue" evidence="4">
    <location>
        <position position="402"/>
    </location>
</feature>
<feature type="signal peptide" evidence="2">
    <location>
        <begin position="1"/>
        <end position="20"/>
    </location>
</feature>
<feature type="chain" id="PRO_5002054058" evidence="2">
    <location>
        <begin position="21"/>
        <end position="402"/>
    </location>
</feature>
<reference evidence="4" key="2">
    <citation type="submission" date="2014-07" db="EMBL/GenBank/DDBJ databases">
        <authorList>
            <person name="Hull J."/>
        </authorList>
    </citation>
    <scope>NUCLEOTIDE SEQUENCE</scope>
</reference>
<keyword evidence="2" id="KW-0732">Signal</keyword>
<dbReference type="AlphaFoldDB" id="A0A0A9ZGB4"/>
<feature type="non-terminal residue" evidence="4">
    <location>
        <position position="1"/>
    </location>
</feature>
<feature type="region of interest" description="Disordered" evidence="1">
    <location>
        <begin position="154"/>
        <end position="187"/>
    </location>
</feature>
<evidence type="ECO:0000256" key="1">
    <source>
        <dbReference type="SAM" id="MobiDB-lite"/>
    </source>
</evidence>